<dbReference type="PANTHER" id="PTHR13074:SF9">
    <property type="entry name" value="MEDIATOR OF RNA POLYMERASE II TRANSCRIPTION SUBUNIT 8"/>
    <property type="match status" value="1"/>
</dbReference>
<evidence type="ECO:0000256" key="7">
    <source>
        <dbReference type="ARBA" id="ARBA00023242"/>
    </source>
</evidence>
<dbReference type="Gene3D" id="1.20.58.1710">
    <property type="match status" value="1"/>
</dbReference>
<dbReference type="GO" id="GO:0016592">
    <property type="term" value="C:mediator complex"/>
    <property type="evidence" value="ECO:0007669"/>
    <property type="project" value="InterPro"/>
</dbReference>
<evidence type="ECO:0000256" key="2">
    <source>
        <dbReference type="ARBA" id="ARBA00005716"/>
    </source>
</evidence>
<dbReference type="GeneID" id="27725184"/>
<dbReference type="GO" id="GO:0070847">
    <property type="term" value="C:core mediator complex"/>
    <property type="evidence" value="ECO:0007669"/>
    <property type="project" value="TreeGrafter"/>
</dbReference>
<dbReference type="RefSeq" id="XP_016642054.1">
    <property type="nucleotide sequence ID" value="XM_016788297.1"/>
</dbReference>
<evidence type="ECO:0000256" key="3">
    <source>
        <dbReference type="ARBA" id="ARBA00020637"/>
    </source>
</evidence>
<feature type="region of interest" description="Disordered" evidence="10">
    <location>
        <begin position="178"/>
        <end position="208"/>
    </location>
</feature>
<comment type="subunit">
    <text evidence="9">Component of the Mediator complex.</text>
</comment>
<dbReference type="Proteomes" id="UP000028545">
    <property type="component" value="Unassembled WGS sequence"/>
</dbReference>
<dbReference type="PANTHER" id="PTHR13074">
    <property type="entry name" value="MEDIATOR OF RNA POLYMERASE II TRANSCRIPTION SUBUNIT 8"/>
    <property type="match status" value="1"/>
</dbReference>
<feature type="compositionally biased region" description="Basic and acidic residues" evidence="10">
    <location>
        <begin position="251"/>
        <end position="261"/>
    </location>
</feature>
<dbReference type="GO" id="GO:0003712">
    <property type="term" value="F:transcription coregulator activity"/>
    <property type="evidence" value="ECO:0007669"/>
    <property type="project" value="InterPro"/>
</dbReference>
<dbReference type="EMBL" id="JOWA01000100">
    <property type="protein sequence ID" value="KEZ42255.1"/>
    <property type="molecule type" value="Genomic_DNA"/>
</dbReference>
<evidence type="ECO:0000256" key="4">
    <source>
        <dbReference type="ARBA" id="ARBA00023015"/>
    </source>
</evidence>
<protein>
    <recommendedName>
        <fullName evidence="3 9">Mediator of RNA polymerase II transcription subunit 8</fullName>
    </recommendedName>
    <alternativeName>
        <fullName evidence="8 9">Mediator complex subunit 8</fullName>
    </alternativeName>
</protein>
<dbReference type="KEGG" id="sapo:SAPIO_CDS6112"/>
<feature type="compositionally biased region" description="Acidic residues" evidence="10">
    <location>
        <begin position="182"/>
        <end position="199"/>
    </location>
</feature>
<keyword evidence="12" id="KW-1185">Reference proteome</keyword>
<evidence type="ECO:0000313" key="11">
    <source>
        <dbReference type="EMBL" id="KEZ42255.1"/>
    </source>
</evidence>
<dbReference type="Gene3D" id="6.10.250.2610">
    <property type="match status" value="1"/>
</dbReference>
<dbReference type="HOGENOM" id="CLU_074399_0_0_1"/>
<dbReference type="OMA" id="WAPIEAN"/>
<dbReference type="GO" id="GO:0006357">
    <property type="term" value="P:regulation of transcription by RNA polymerase II"/>
    <property type="evidence" value="ECO:0007669"/>
    <property type="project" value="InterPro"/>
</dbReference>
<gene>
    <name evidence="9" type="primary">MED8</name>
    <name evidence="11" type="ORF">SAPIO_CDS6112</name>
</gene>
<reference evidence="11 12" key="1">
    <citation type="journal article" date="2014" name="Genome Announc.">
        <title>Draft genome sequence of the pathogenic fungus Scedosporium apiospermum.</title>
        <authorList>
            <person name="Vandeputte P."/>
            <person name="Ghamrawi S."/>
            <person name="Rechenmann M."/>
            <person name="Iltis A."/>
            <person name="Giraud S."/>
            <person name="Fleury M."/>
            <person name="Thornton C."/>
            <person name="Delhaes L."/>
            <person name="Meyer W."/>
            <person name="Papon N."/>
            <person name="Bouchara J.P."/>
        </authorList>
    </citation>
    <scope>NUCLEOTIDE SEQUENCE [LARGE SCALE GENOMIC DNA]</scope>
    <source>
        <strain evidence="11 12">IHEM 14462</strain>
    </source>
</reference>
<evidence type="ECO:0000256" key="10">
    <source>
        <dbReference type="SAM" id="MobiDB-lite"/>
    </source>
</evidence>
<evidence type="ECO:0000313" key="12">
    <source>
        <dbReference type="Proteomes" id="UP000028545"/>
    </source>
</evidence>
<comment type="function">
    <text evidence="9">Component of the Mediator complex, a coactivator involved in the regulated transcription of nearly all RNA polymerase II-dependent genes. Mediator functions as a bridge to convey information from gene-specific regulatory proteins to the basal RNA polymerase II transcription machinery. Mediator is recruited to promoters by direct interactions with regulatory proteins and serves as a scaffold for the assembly of a functional preinitiation complex with RNA polymerase II and the general transcription factors.</text>
</comment>
<comment type="caution">
    <text evidence="11">The sequence shown here is derived from an EMBL/GenBank/DDBJ whole genome shotgun (WGS) entry which is preliminary data.</text>
</comment>
<proteinExistence type="inferred from homology"/>
<organism evidence="11 12">
    <name type="scientific">Pseudallescheria apiosperma</name>
    <name type="common">Scedosporium apiospermum</name>
    <dbReference type="NCBI Taxonomy" id="563466"/>
    <lineage>
        <taxon>Eukaryota</taxon>
        <taxon>Fungi</taxon>
        <taxon>Dikarya</taxon>
        <taxon>Ascomycota</taxon>
        <taxon>Pezizomycotina</taxon>
        <taxon>Sordariomycetes</taxon>
        <taxon>Hypocreomycetidae</taxon>
        <taxon>Microascales</taxon>
        <taxon>Microascaceae</taxon>
        <taxon>Scedosporium</taxon>
    </lineage>
</organism>
<accession>A0A084G4J3</accession>
<name>A0A084G4J3_PSEDA</name>
<keyword evidence="7 9" id="KW-0539">Nucleus</keyword>
<evidence type="ECO:0000256" key="5">
    <source>
        <dbReference type="ARBA" id="ARBA00023159"/>
    </source>
</evidence>
<dbReference type="InterPro" id="IPR019364">
    <property type="entry name" value="Mediatior_Med8_fun/met"/>
</dbReference>
<sequence length="280" mass="31635">MASLNLSPEEVKILESIRQRLAQVVSSLQKFKDDVVVGQPLPPASSIQASTTIIQANLRTLTTFIAEHATLLERIAIHPATNFPGRQQEAILLQLLRKKPEPSVEELLDSGRETAKRLDNGGDGVATGAWKAQRALWRWAREYCDSRVEQYASEETHQVYTAEERAWGIENVRTGLRRGMDEEVEEEEEEEEEEEGGEEEEKKGEEVRSARLRLARNSVVGRFEAPPNADWEMKRKMGVGRVPMIPDGDDGQAREKSESERDVPVIGFRAVKRVFWASVM</sequence>
<evidence type="ECO:0000256" key="8">
    <source>
        <dbReference type="ARBA" id="ARBA00031261"/>
    </source>
</evidence>
<evidence type="ECO:0000256" key="6">
    <source>
        <dbReference type="ARBA" id="ARBA00023163"/>
    </source>
</evidence>
<dbReference type="GO" id="GO:0000978">
    <property type="term" value="F:RNA polymerase II cis-regulatory region sequence-specific DNA binding"/>
    <property type="evidence" value="ECO:0007669"/>
    <property type="project" value="TreeGrafter"/>
</dbReference>
<feature type="region of interest" description="Disordered" evidence="10">
    <location>
        <begin position="240"/>
        <end position="261"/>
    </location>
</feature>
<dbReference type="Pfam" id="PF10232">
    <property type="entry name" value="Med8"/>
    <property type="match status" value="1"/>
</dbReference>
<keyword evidence="4 9" id="KW-0805">Transcription regulation</keyword>
<comment type="similarity">
    <text evidence="2 9">Belongs to the Mediator complex subunit 8 family.</text>
</comment>
<dbReference type="AlphaFoldDB" id="A0A084G4J3"/>
<keyword evidence="6 9" id="KW-0804">Transcription</keyword>
<comment type="subcellular location">
    <subcellularLocation>
        <location evidence="1 9">Nucleus</location>
    </subcellularLocation>
</comment>
<keyword evidence="5 9" id="KW-0010">Activator</keyword>
<evidence type="ECO:0000256" key="1">
    <source>
        <dbReference type="ARBA" id="ARBA00004123"/>
    </source>
</evidence>
<dbReference type="OrthoDB" id="5329317at2759"/>
<evidence type="ECO:0000256" key="9">
    <source>
        <dbReference type="RuleBase" id="RU364144"/>
    </source>
</evidence>
<dbReference type="VEuPathDB" id="FungiDB:SAPIO_CDS6112"/>